<dbReference type="Gene3D" id="3.40.30.120">
    <property type="match status" value="1"/>
</dbReference>
<keyword evidence="6" id="KW-0503">Monooxygenase</keyword>
<dbReference type="EMBL" id="JAJAGO010000001">
    <property type="protein sequence ID" value="MCT2588456.1"/>
    <property type="molecule type" value="Genomic_DNA"/>
</dbReference>
<dbReference type="PANTHER" id="PTHR43004:SF19">
    <property type="entry name" value="BINDING MONOOXYGENASE, PUTATIVE (JCVI)-RELATED"/>
    <property type="match status" value="1"/>
</dbReference>
<keyword evidence="6" id="KW-0560">Oxidoreductase</keyword>
<feature type="region of interest" description="Disordered" evidence="4">
    <location>
        <begin position="496"/>
        <end position="516"/>
    </location>
</feature>
<evidence type="ECO:0000259" key="5">
    <source>
        <dbReference type="Pfam" id="PF01494"/>
    </source>
</evidence>
<evidence type="ECO:0000256" key="4">
    <source>
        <dbReference type="SAM" id="MobiDB-lite"/>
    </source>
</evidence>
<dbReference type="RefSeq" id="WP_260215366.1">
    <property type="nucleotide sequence ID" value="NZ_JAJAGO010000001.1"/>
</dbReference>
<dbReference type="Gene3D" id="3.30.70.2450">
    <property type="match status" value="1"/>
</dbReference>
<protein>
    <submittedName>
        <fullName evidence="6">FAD-dependent monooxygenase</fullName>
    </submittedName>
</protein>
<accession>A0ABT2JKR2</accession>
<dbReference type="Gene3D" id="3.50.50.60">
    <property type="entry name" value="FAD/NAD(P)-binding domain"/>
    <property type="match status" value="1"/>
</dbReference>
<evidence type="ECO:0000256" key="1">
    <source>
        <dbReference type="ARBA" id="ARBA00001974"/>
    </source>
</evidence>
<feature type="domain" description="FAD-binding" evidence="5">
    <location>
        <begin position="7"/>
        <end position="343"/>
    </location>
</feature>
<evidence type="ECO:0000313" key="7">
    <source>
        <dbReference type="Proteomes" id="UP001156389"/>
    </source>
</evidence>
<dbReference type="Proteomes" id="UP001156389">
    <property type="component" value="Unassembled WGS sequence"/>
</dbReference>
<dbReference type="InterPro" id="IPR002938">
    <property type="entry name" value="FAD-bd"/>
</dbReference>
<dbReference type="PANTHER" id="PTHR43004">
    <property type="entry name" value="TRK SYSTEM POTASSIUM UPTAKE PROTEIN"/>
    <property type="match status" value="1"/>
</dbReference>
<comment type="cofactor">
    <cofactor evidence="1">
        <name>FAD</name>
        <dbReference type="ChEBI" id="CHEBI:57692"/>
    </cofactor>
</comment>
<dbReference type="InterPro" id="IPR050641">
    <property type="entry name" value="RIFMO-like"/>
</dbReference>
<evidence type="ECO:0000256" key="2">
    <source>
        <dbReference type="ARBA" id="ARBA00022630"/>
    </source>
</evidence>
<proteinExistence type="predicted"/>
<gene>
    <name evidence="6" type="ORF">LHJ74_00595</name>
</gene>
<dbReference type="SUPFAM" id="SSF51905">
    <property type="entry name" value="FAD/NAD(P)-binding domain"/>
    <property type="match status" value="1"/>
</dbReference>
<evidence type="ECO:0000256" key="3">
    <source>
        <dbReference type="ARBA" id="ARBA00022827"/>
    </source>
</evidence>
<reference evidence="6 7" key="1">
    <citation type="submission" date="2021-10" db="EMBL/GenBank/DDBJ databases">
        <title>Streptomyces gossypii sp. nov., isolated from soil collected from cotton field.</title>
        <authorList>
            <person name="Ge X."/>
            <person name="Chen X."/>
            <person name="Liu W."/>
        </authorList>
    </citation>
    <scope>NUCLEOTIDE SEQUENCE [LARGE SCALE GENOMIC DNA]</scope>
    <source>
        <strain evidence="6 7">N2-109</strain>
    </source>
</reference>
<dbReference type="Pfam" id="PF21274">
    <property type="entry name" value="Rng_hyd_C"/>
    <property type="match status" value="1"/>
</dbReference>
<keyword evidence="7" id="KW-1185">Reference proteome</keyword>
<comment type="caution">
    <text evidence="6">The sequence shown here is derived from an EMBL/GenBank/DDBJ whole genome shotgun (WGS) entry which is preliminary data.</text>
</comment>
<sequence>MEETAPETDVIIVGAGPSGLMLAGELRLGGARVTVVEKLAQPTGQSRGLGFTARAMEVFDQRGLLPRFGQGPSLPTSPMGHFGGVQFDYTVLEGAHFGARGIPQYQTEQVLQEWALSLGARIQRGWEFLEVADPAPQGDGIQATFATDQGVRTLHASYLVGCDGGRSTVRQGAGFDFPGMPATRAMFLADVTGCDLRPRFLGEALPGGMVMAAPLGEGVDRIIVCPHGTPARDGEQDITFGEVAQAWQHITGEDISAGTALWVSSFTDATRQVTHYRRGRVLLAGDAAHIHLPAAGQGLSVGVQDAANLGWKLAAHLRGDAPPGLLDSYHSERHAAGRRLLMNTRAQGMVFLGGKPADPLRELLTELIAYDDVKRHLAGIVSGLDIRYETGEGSHPLLGRRLADRALAGDGKETSTTALLHPARGVLLDLADDPALRETAAAWTDRVSTTTAAPKPAHGPDPLQETAALLVRPDGYVAWAGDDQEGLKRALHRWFGPPAAHKSAPRPARTRAVRRR</sequence>
<dbReference type="InterPro" id="IPR036188">
    <property type="entry name" value="FAD/NAD-bd_sf"/>
</dbReference>
<dbReference type="Pfam" id="PF01494">
    <property type="entry name" value="FAD_binding_3"/>
    <property type="match status" value="1"/>
</dbReference>
<keyword evidence="3" id="KW-0274">FAD</keyword>
<name>A0ABT2JKR2_9ACTN</name>
<organism evidence="6 7">
    <name type="scientific">Streptomyces gossypii</name>
    <dbReference type="NCBI Taxonomy" id="2883101"/>
    <lineage>
        <taxon>Bacteria</taxon>
        <taxon>Bacillati</taxon>
        <taxon>Actinomycetota</taxon>
        <taxon>Actinomycetes</taxon>
        <taxon>Kitasatosporales</taxon>
        <taxon>Streptomycetaceae</taxon>
        <taxon>Streptomyces</taxon>
    </lineage>
</organism>
<dbReference type="GO" id="GO:0004497">
    <property type="term" value="F:monooxygenase activity"/>
    <property type="evidence" value="ECO:0007669"/>
    <property type="project" value="UniProtKB-KW"/>
</dbReference>
<dbReference type="PRINTS" id="PR00420">
    <property type="entry name" value="RNGMNOXGNASE"/>
</dbReference>
<keyword evidence="2" id="KW-0285">Flavoprotein</keyword>
<evidence type="ECO:0000313" key="6">
    <source>
        <dbReference type="EMBL" id="MCT2588456.1"/>
    </source>
</evidence>